<keyword evidence="3" id="KW-1185">Reference proteome</keyword>
<dbReference type="AlphaFoldDB" id="A0A3F3QAM7"/>
<name>A0A3F3QAM7_9EURO</name>
<evidence type="ECO:0000256" key="1">
    <source>
        <dbReference type="SAM" id="MobiDB-lite"/>
    </source>
</evidence>
<evidence type="ECO:0000313" key="3">
    <source>
        <dbReference type="Proteomes" id="UP000253729"/>
    </source>
</evidence>
<dbReference type="Proteomes" id="UP000253729">
    <property type="component" value="Unassembled WGS sequence"/>
</dbReference>
<feature type="region of interest" description="Disordered" evidence="1">
    <location>
        <begin position="78"/>
        <end position="97"/>
    </location>
</feature>
<dbReference type="RefSeq" id="XP_026628838.1">
    <property type="nucleotide sequence ID" value="XM_026770980.1"/>
</dbReference>
<accession>A0A3F3QAM7</accession>
<evidence type="ECO:0000313" key="2">
    <source>
        <dbReference type="EMBL" id="RDH35816.1"/>
    </source>
</evidence>
<sequence length="97" mass="10704">MSEWDVPVSSNSSDLEADDVGTSDNVSTAQYAVDFNEVEDTADQRPMLQLAAFNEVYEPGDDEFSQFVYQRDVAPSGTAAAKKQEDPQKLILVQPKD</sequence>
<dbReference type="GeneID" id="38139336"/>
<feature type="region of interest" description="Disordered" evidence="1">
    <location>
        <begin position="1"/>
        <end position="25"/>
    </location>
</feature>
<proteinExistence type="predicted"/>
<reference evidence="2 3" key="1">
    <citation type="submission" date="2018-07" db="EMBL/GenBank/DDBJ databases">
        <title>The genomes of Aspergillus section Nigri reveals drivers in fungal speciation.</title>
        <authorList>
            <consortium name="DOE Joint Genome Institute"/>
            <person name="Vesth T.C."/>
            <person name="Nybo J."/>
            <person name="Theobald S."/>
            <person name="Brandl J."/>
            <person name="Frisvad J.C."/>
            <person name="Nielsen K.F."/>
            <person name="Lyhne E.K."/>
            <person name="Kogle M.E."/>
            <person name="Kuo A."/>
            <person name="Riley R."/>
            <person name="Clum A."/>
            <person name="Nolan M."/>
            <person name="Lipzen A."/>
            <person name="Salamov A."/>
            <person name="Henrissat B."/>
            <person name="Wiebenga A."/>
            <person name="De vries R.P."/>
            <person name="Grigoriev I.V."/>
            <person name="Mortensen U.H."/>
            <person name="Andersen M.R."/>
            <person name="Baker S.E."/>
        </authorList>
    </citation>
    <scope>NUCLEOTIDE SEQUENCE [LARGE SCALE GENOMIC DNA]</scope>
    <source>
        <strain evidence="2 3">CBS 139.54b</strain>
    </source>
</reference>
<protein>
    <submittedName>
        <fullName evidence="2">Uncharacterized protein</fullName>
    </submittedName>
</protein>
<organism evidence="2 3">
    <name type="scientific">Aspergillus welwitschiae</name>
    <dbReference type="NCBI Taxonomy" id="1341132"/>
    <lineage>
        <taxon>Eukaryota</taxon>
        <taxon>Fungi</taxon>
        <taxon>Dikarya</taxon>
        <taxon>Ascomycota</taxon>
        <taxon>Pezizomycotina</taxon>
        <taxon>Eurotiomycetes</taxon>
        <taxon>Eurotiomycetidae</taxon>
        <taxon>Eurotiales</taxon>
        <taxon>Aspergillaceae</taxon>
        <taxon>Aspergillus</taxon>
        <taxon>Aspergillus subgen. Circumdati</taxon>
    </lineage>
</organism>
<gene>
    <name evidence="2" type="ORF">BDQ94DRAFT_168141</name>
</gene>
<dbReference type="EMBL" id="KZ852039">
    <property type="protein sequence ID" value="RDH35816.1"/>
    <property type="molecule type" value="Genomic_DNA"/>
</dbReference>